<dbReference type="Proteomes" id="UP001321481">
    <property type="component" value="Unassembled WGS sequence"/>
</dbReference>
<feature type="domain" description="Helix-turn-helix" evidence="1">
    <location>
        <begin position="6"/>
        <end position="50"/>
    </location>
</feature>
<dbReference type="EMBL" id="JASJND010000001">
    <property type="protein sequence ID" value="MDJ1113222.1"/>
    <property type="molecule type" value="Genomic_DNA"/>
</dbReference>
<keyword evidence="3" id="KW-1185">Reference proteome</keyword>
<reference evidence="2 3" key="1">
    <citation type="submission" date="2023-05" db="EMBL/GenBank/DDBJ databases">
        <title>Microbacterium dauci sp.nov., Isolated from Carrot Rhizosphere Soil.</title>
        <authorList>
            <person name="Xiao Z."/>
            <person name="Zheng J."/>
        </authorList>
    </citation>
    <scope>NUCLEOTIDE SEQUENCE [LARGE SCALE GENOMIC DNA]</scope>
    <source>
        <strain evidence="2 3">LX3-4</strain>
    </source>
</reference>
<proteinExistence type="predicted"/>
<evidence type="ECO:0000259" key="1">
    <source>
        <dbReference type="Pfam" id="PF12728"/>
    </source>
</evidence>
<organism evidence="2 3">
    <name type="scientific">Microbacterium dauci</name>
    <dbReference type="NCBI Taxonomy" id="3048008"/>
    <lineage>
        <taxon>Bacteria</taxon>
        <taxon>Bacillati</taxon>
        <taxon>Actinomycetota</taxon>
        <taxon>Actinomycetes</taxon>
        <taxon>Micrococcales</taxon>
        <taxon>Microbacteriaceae</taxon>
        <taxon>Microbacterium</taxon>
    </lineage>
</organism>
<dbReference type="RefSeq" id="WP_283714513.1">
    <property type="nucleotide sequence ID" value="NZ_JASJND010000001.1"/>
</dbReference>
<gene>
    <name evidence="2" type="ORF">QNI14_02010</name>
</gene>
<comment type="caution">
    <text evidence="2">The sequence shown here is derived from an EMBL/GenBank/DDBJ whole genome shotgun (WGS) entry which is preliminary data.</text>
</comment>
<protein>
    <submittedName>
        <fullName evidence="2">Helix-turn-helix domain-containing protein</fullName>
    </submittedName>
</protein>
<accession>A0ABT6ZC53</accession>
<dbReference type="SUPFAM" id="SSF46955">
    <property type="entry name" value="Putative DNA-binding domain"/>
    <property type="match status" value="1"/>
</dbReference>
<name>A0ABT6ZC53_9MICO</name>
<evidence type="ECO:0000313" key="3">
    <source>
        <dbReference type="Proteomes" id="UP001321481"/>
    </source>
</evidence>
<sequence>MSSARWLTMADAAKRVRKDPRTLRRWVADGDLDQRRVAGLIVVSEAQLLQVEKARRERMHSGKRRDPP</sequence>
<evidence type="ECO:0000313" key="2">
    <source>
        <dbReference type="EMBL" id="MDJ1113222.1"/>
    </source>
</evidence>
<dbReference type="Pfam" id="PF12728">
    <property type="entry name" value="HTH_17"/>
    <property type="match status" value="1"/>
</dbReference>
<dbReference type="InterPro" id="IPR009061">
    <property type="entry name" value="DNA-bd_dom_put_sf"/>
</dbReference>
<dbReference type="InterPro" id="IPR041657">
    <property type="entry name" value="HTH_17"/>
</dbReference>